<keyword evidence="2" id="KW-0813">Transport</keyword>
<dbReference type="GO" id="GO:0005886">
    <property type="term" value="C:plasma membrane"/>
    <property type="evidence" value="ECO:0007669"/>
    <property type="project" value="UniProtKB-SubCell"/>
</dbReference>
<dbReference type="PROSITE" id="PS50850">
    <property type="entry name" value="MFS"/>
    <property type="match status" value="1"/>
</dbReference>
<keyword evidence="5 6" id="KW-0472">Membrane</keyword>
<evidence type="ECO:0000313" key="9">
    <source>
        <dbReference type="Proteomes" id="UP000295188"/>
    </source>
</evidence>
<dbReference type="PANTHER" id="PTHR42718:SF9">
    <property type="entry name" value="MAJOR FACILITATOR SUPERFAMILY MULTIDRUG TRANSPORTER MFSC"/>
    <property type="match status" value="1"/>
</dbReference>
<dbReference type="InterPro" id="IPR036259">
    <property type="entry name" value="MFS_trans_sf"/>
</dbReference>
<dbReference type="RefSeq" id="WP_132548360.1">
    <property type="nucleotide sequence ID" value="NZ_SMAA01000005.1"/>
</dbReference>
<feature type="transmembrane region" description="Helical" evidence="6">
    <location>
        <begin position="345"/>
        <end position="364"/>
    </location>
</feature>
<dbReference type="EMBL" id="SMAA01000005">
    <property type="protein sequence ID" value="TCS80028.1"/>
    <property type="molecule type" value="Genomic_DNA"/>
</dbReference>
<comment type="caution">
    <text evidence="8">The sequence shown here is derived from an EMBL/GenBank/DDBJ whole genome shotgun (WGS) entry which is preliminary data.</text>
</comment>
<evidence type="ECO:0000313" key="8">
    <source>
        <dbReference type="EMBL" id="TCS80028.1"/>
    </source>
</evidence>
<evidence type="ECO:0000256" key="1">
    <source>
        <dbReference type="ARBA" id="ARBA00004651"/>
    </source>
</evidence>
<dbReference type="CDD" id="cd17321">
    <property type="entry name" value="MFS_MMR_MDR_like"/>
    <property type="match status" value="1"/>
</dbReference>
<dbReference type="GO" id="GO:0022857">
    <property type="term" value="F:transmembrane transporter activity"/>
    <property type="evidence" value="ECO:0007669"/>
    <property type="project" value="InterPro"/>
</dbReference>
<feature type="transmembrane region" description="Helical" evidence="6">
    <location>
        <begin position="428"/>
        <end position="448"/>
    </location>
</feature>
<keyword evidence="3 6" id="KW-0812">Transmembrane</keyword>
<sequence length="452" mass="49157">MDDKKVFISVLITSFFGPFMASSVNVAIPSMALEYGVNAENLTWVLTLFLLGAVAFLLPCGKLADIKGRRKIYQIGCIGVALSTLFCIFTSDLKTLLLFRFIQGVCMSMNFSTGMAMLIASNPPQKRGQIIGYSAACVYLGLSLGPVIGGALTEFLGWRTIFIFTAAGMSMSIYIMHFVKQEWYGNQKEKLDIPSSLLYALASSSVLYGLSDYVSHPLMKWLVVLGLIFGALFIARQKYTKYPLFTLNLFKNTIFAMSNLAALIHYSATFGISFVLSLYLQIIRGLDPLNAGILLLLQPIMMSILSPFAGALSDKFEPRLVASSGMTLTAAGLFSFSTIANNTSFYYIGSILLIIGIGFALFSSPNNNAIMGSVQPEFYGVASSILAAMRMFGQATSMAIVSLLLSIYTTNIIPAEYLTSLLSGMQQIFLVLAITCTIGIFCSMVRGAKKNN</sequence>
<proteinExistence type="predicted"/>
<evidence type="ECO:0000259" key="7">
    <source>
        <dbReference type="PROSITE" id="PS50850"/>
    </source>
</evidence>
<feature type="transmembrane region" description="Helical" evidence="6">
    <location>
        <begin position="191"/>
        <end position="211"/>
    </location>
</feature>
<organism evidence="8 9">
    <name type="scientific">Pectinatus cerevisiiphilus</name>
    <dbReference type="NCBI Taxonomy" id="86956"/>
    <lineage>
        <taxon>Bacteria</taxon>
        <taxon>Bacillati</taxon>
        <taxon>Bacillota</taxon>
        <taxon>Negativicutes</taxon>
        <taxon>Selenomonadales</taxon>
        <taxon>Selenomonadaceae</taxon>
        <taxon>Pectinatus</taxon>
    </lineage>
</organism>
<name>A0A4R3KAL2_9FIRM</name>
<evidence type="ECO:0000256" key="4">
    <source>
        <dbReference type="ARBA" id="ARBA00022989"/>
    </source>
</evidence>
<dbReference type="SUPFAM" id="SSF103473">
    <property type="entry name" value="MFS general substrate transporter"/>
    <property type="match status" value="1"/>
</dbReference>
<dbReference type="AlphaFoldDB" id="A0A4R3KAL2"/>
<feature type="transmembrane region" description="Helical" evidence="6">
    <location>
        <begin position="158"/>
        <end position="179"/>
    </location>
</feature>
<evidence type="ECO:0000256" key="3">
    <source>
        <dbReference type="ARBA" id="ARBA00022692"/>
    </source>
</evidence>
<accession>A0A4R3KAL2</accession>
<feature type="transmembrane region" description="Helical" evidence="6">
    <location>
        <begin position="42"/>
        <end position="60"/>
    </location>
</feature>
<feature type="transmembrane region" description="Helical" evidence="6">
    <location>
        <begin position="256"/>
        <end position="280"/>
    </location>
</feature>
<feature type="transmembrane region" description="Helical" evidence="6">
    <location>
        <begin position="130"/>
        <end position="152"/>
    </location>
</feature>
<evidence type="ECO:0000256" key="2">
    <source>
        <dbReference type="ARBA" id="ARBA00022448"/>
    </source>
</evidence>
<dbReference type="InterPro" id="IPR011701">
    <property type="entry name" value="MFS"/>
</dbReference>
<dbReference type="Proteomes" id="UP000295188">
    <property type="component" value="Unassembled WGS sequence"/>
</dbReference>
<protein>
    <submittedName>
        <fullName evidence="8">EmrB/QacA subfamily drug resistance transporter</fullName>
    </submittedName>
</protein>
<dbReference type="PANTHER" id="PTHR42718">
    <property type="entry name" value="MAJOR FACILITATOR SUPERFAMILY MULTIDRUG TRANSPORTER MFSC"/>
    <property type="match status" value="1"/>
</dbReference>
<evidence type="ECO:0000256" key="6">
    <source>
        <dbReference type="SAM" id="Phobius"/>
    </source>
</evidence>
<dbReference type="Gene3D" id="1.20.1250.20">
    <property type="entry name" value="MFS general substrate transporter like domains"/>
    <property type="match status" value="1"/>
</dbReference>
<feature type="transmembrane region" description="Helical" evidence="6">
    <location>
        <begin position="385"/>
        <end position="408"/>
    </location>
</feature>
<dbReference type="InterPro" id="IPR020846">
    <property type="entry name" value="MFS_dom"/>
</dbReference>
<dbReference type="OrthoDB" id="102502at2"/>
<dbReference type="PRINTS" id="PR01036">
    <property type="entry name" value="TCRTETB"/>
</dbReference>
<reference evidence="8 9" key="1">
    <citation type="submission" date="2019-03" db="EMBL/GenBank/DDBJ databases">
        <title>Genomic Encyclopedia of Type Strains, Phase IV (KMG-IV): sequencing the most valuable type-strain genomes for metagenomic binning, comparative biology and taxonomic classification.</title>
        <authorList>
            <person name="Goeker M."/>
        </authorList>
    </citation>
    <scope>NUCLEOTIDE SEQUENCE [LARGE SCALE GENOMIC DNA]</scope>
    <source>
        <strain evidence="8 9">DSM 20467</strain>
    </source>
</reference>
<feature type="transmembrane region" description="Helical" evidence="6">
    <location>
        <begin position="97"/>
        <end position="118"/>
    </location>
</feature>
<feature type="transmembrane region" description="Helical" evidence="6">
    <location>
        <begin position="72"/>
        <end position="91"/>
    </location>
</feature>
<feature type="transmembrane region" description="Helical" evidence="6">
    <location>
        <begin position="320"/>
        <end position="339"/>
    </location>
</feature>
<feature type="transmembrane region" description="Helical" evidence="6">
    <location>
        <begin position="217"/>
        <end position="235"/>
    </location>
</feature>
<keyword evidence="4 6" id="KW-1133">Transmembrane helix</keyword>
<feature type="domain" description="Major facilitator superfamily (MFS) profile" evidence="7">
    <location>
        <begin position="6"/>
        <end position="451"/>
    </location>
</feature>
<dbReference type="Pfam" id="PF07690">
    <property type="entry name" value="MFS_1"/>
    <property type="match status" value="1"/>
</dbReference>
<comment type="subcellular location">
    <subcellularLocation>
        <location evidence="1">Cell membrane</location>
        <topology evidence="1">Multi-pass membrane protein</topology>
    </subcellularLocation>
</comment>
<dbReference type="Gene3D" id="1.20.1720.10">
    <property type="entry name" value="Multidrug resistance protein D"/>
    <property type="match status" value="1"/>
</dbReference>
<keyword evidence="9" id="KW-1185">Reference proteome</keyword>
<evidence type="ECO:0000256" key="5">
    <source>
        <dbReference type="ARBA" id="ARBA00023136"/>
    </source>
</evidence>
<feature type="transmembrane region" description="Helical" evidence="6">
    <location>
        <begin position="292"/>
        <end position="313"/>
    </location>
</feature>
<gene>
    <name evidence="8" type="ORF">EDC37_10596</name>
</gene>